<dbReference type="PANTHER" id="PTHR33064:SF37">
    <property type="entry name" value="RIBONUCLEASE H"/>
    <property type="match status" value="1"/>
</dbReference>
<dbReference type="eggNOG" id="KOG0017">
    <property type="taxonomic scope" value="Eukaryota"/>
</dbReference>
<sequence length="161" mass="18280">MEKCLVYIYDVIVFIKYLDHVVGSHGTKPDPDKLALYSRFYPYYPLTKKAPKSFYWTDACGNALDNLKQAFASEPLLILPSFDLPFFISTDASSGAIGTVLSQSVNGQKHPITYWSRQFQKAEQNYSTWEPEALAVVSAVKHLYPYLYGHTFTLLTDPHIS</sequence>
<evidence type="ECO:0000259" key="1">
    <source>
        <dbReference type="Pfam" id="PF17919"/>
    </source>
</evidence>
<reference evidence="2" key="1">
    <citation type="submission" date="2017-05" db="UniProtKB">
        <authorList>
            <consortium name="EnsemblMetazoa"/>
        </authorList>
    </citation>
    <scope>IDENTIFICATION</scope>
</reference>
<organism evidence="2">
    <name type="scientific">Amphimedon queenslandica</name>
    <name type="common">Sponge</name>
    <dbReference type="NCBI Taxonomy" id="400682"/>
    <lineage>
        <taxon>Eukaryota</taxon>
        <taxon>Metazoa</taxon>
        <taxon>Porifera</taxon>
        <taxon>Demospongiae</taxon>
        <taxon>Heteroscleromorpha</taxon>
        <taxon>Haplosclerida</taxon>
        <taxon>Niphatidae</taxon>
        <taxon>Amphimedon</taxon>
    </lineage>
</organism>
<dbReference type="PANTHER" id="PTHR33064">
    <property type="entry name" value="POL PROTEIN"/>
    <property type="match status" value="1"/>
</dbReference>
<dbReference type="STRING" id="400682.A0A1X7TTL9"/>
<accession>A0A1X7TTL9</accession>
<dbReference type="EnsemblMetazoa" id="Aqu2.1.18382_001">
    <property type="protein sequence ID" value="Aqu2.1.18382_001"/>
    <property type="gene ID" value="Aqu2.1.18382"/>
</dbReference>
<name>A0A1X7TTL9_AMPQE</name>
<dbReference type="InterPro" id="IPR041577">
    <property type="entry name" value="RT_RNaseH_2"/>
</dbReference>
<dbReference type="SUPFAM" id="SSF56672">
    <property type="entry name" value="DNA/RNA polymerases"/>
    <property type="match status" value="1"/>
</dbReference>
<feature type="domain" description="Reverse transcriptase/retrotransposon-derived protein RNase H-like" evidence="1">
    <location>
        <begin position="56"/>
        <end position="154"/>
    </location>
</feature>
<dbReference type="Pfam" id="PF17919">
    <property type="entry name" value="RT_RNaseH_2"/>
    <property type="match status" value="1"/>
</dbReference>
<dbReference type="InterPro" id="IPR043502">
    <property type="entry name" value="DNA/RNA_pol_sf"/>
</dbReference>
<dbReference type="InParanoid" id="A0A1X7TTL9"/>
<proteinExistence type="predicted"/>
<dbReference type="InterPro" id="IPR051320">
    <property type="entry name" value="Viral_Replic_Matur_Polypro"/>
</dbReference>
<dbReference type="AlphaFoldDB" id="A0A1X7TTL9"/>
<dbReference type="FunFam" id="3.10.20.370:FF:000001">
    <property type="entry name" value="Retrovirus-related Pol polyprotein from transposon 17.6-like protein"/>
    <property type="match status" value="1"/>
</dbReference>
<dbReference type="Gene3D" id="3.10.20.370">
    <property type="match status" value="1"/>
</dbReference>
<protein>
    <recommendedName>
        <fullName evidence="1">Reverse transcriptase/retrotransposon-derived protein RNase H-like domain-containing protein</fullName>
    </recommendedName>
</protein>
<evidence type="ECO:0000313" key="2">
    <source>
        <dbReference type="EnsemblMetazoa" id="Aqu2.1.18382_001"/>
    </source>
</evidence>